<dbReference type="GO" id="GO:0002181">
    <property type="term" value="P:cytoplasmic translation"/>
    <property type="evidence" value="ECO:0007669"/>
    <property type="project" value="TreeGrafter"/>
</dbReference>
<comment type="similarity">
    <text evidence="1 6">Belongs to the universal ribosomal protein uL10 family.</text>
</comment>
<evidence type="ECO:0000313" key="11">
    <source>
        <dbReference type="EMBL" id="HGF87234.1"/>
    </source>
</evidence>
<protein>
    <recommendedName>
        <fullName evidence="6">Large ribosomal subunit protein uL10</fullName>
    </recommendedName>
    <alternativeName>
        <fullName evidence="6">Acidic ribosomal protein P0 homolog</fullName>
    </alternativeName>
</protein>
<dbReference type="InterPro" id="IPR043141">
    <property type="entry name" value="Ribosomal_uL10-like_sf"/>
</dbReference>
<dbReference type="EMBL" id="DSCQ01000079">
    <property type="protein sequence ID" value="HET21666.1"/>
    <property type="molecule type" value="Genomic_DNA"/>
</dbReference>
<organism evidence="11">
    <name type="scientific">Archaeoglobus fulgidus</name>
    <dbReference type="NCBI Taxonomy" id="2234"/>
    <lineage>
        <taxon>Archaea</taxon>
        <taxon>Methanobacteriati</taxon>
        <taxon>Methanobacteriota</taxon>
        <taxon>Archaeoglobi</taxon>
        <taxon>Archaeoglobales</taxon>
        <taxon>Archaeoglobaceae</taxon>
        <taxon>Archaeoglobus</taxon>
    </lineage>
</organism>
<feature type="compositionally biased region" description="Acidic residues" evidence="7">
    <location>
        <begin position="314"/>
        <end position="329"/>
    </location>
</feature>
<dbReference type="CDD" id="cd05795">
    <property type="entry name" value="Ribosomal_P0_L10e"/>
    <property type="match status" value="1"/>
</dbReference>
<dbReference type="GO" id="GO:0003735">
    <property type="term" value="F:structural constituent of ribosome"/>
    <property type="evidence" value="ECO:0007669"/>
    <property type="project" value="TreeGrafter"/>
</dbReference>
<feature type="region of interest" description="Disordered" evidence="7">
    <location>
        <begin position="305"/>
        <end position="337"/>
    </location>
</feature>
<evidence type="ECO:0000256" key="2">
    <source>
        <dbReference type="ARBA" id="ARBA00022730"/>
    </source>
</evidence>
<keyword evidence="2 6" id="KW-0699">rRNA-binding</keyword>
<comment type="subunit">
    <text evidence="6">Part of the 50S ribosomal subunit. Forms part of the ribosomal stalk which helps the ribosome interact with GTP-bound translation factors. Forms a heptameric L10(L12)2(L12)2(L12)2 complex, where L10 forms an elongated spine to which the L12 dimers bind in a sequential fashion.</text>
</comment>
<sequence>MAAIRGSPPAYKVRTVEEIKRMILSKPVVAVVSFRNVPAGQMQKIRRDFREKAEIKVVKNTLLERALDALGGDYVKLKDFLGDQIALITAKENPFKLYRMIEDTKIPSPLKPNQISPVDVVVNEGPTSIPPGPLMAELQNAGLPVAIEKGKVVIKATTTVVKAGEVVRPEVARALDRLEIRPIKIGLDVRAIFDSGVILTPEILAIDTEKVLEDLQRAYQMAINLAVNSAYITEETAEILIMKAVIDARNLAINAGIFEKGVMGDLILKAHGQMLSLASLLPENALDEELKKMLSGIAQAKVQVQVEEKKEEEEKPEEEEEEAKEEEAIEGLGALFG</sequence>
<name>A0A7C3ZR55_ARCFL</name>
<keyword evidence="3 6" id="KW-0694">RNA-binding</keyword>
<dbReference type="InterPro" id="IPR040637">
    <property type="entry name" value="Ribosomal_uL10-like_insert"/>
</dbReference>
<evidence type="ECO:0000256" key="4">
    <source>
        <dbReference type="ARBA" id="ARBA00022980"/>
    </source>
</evidence>
<evidence type="ECO:0000256" key="5">
    <source>
        <dbReference type="ARBA" id="ARBA00023274"/>
    </source>
</evidence>
<comment type="caution">
    <text evidence="11">The sequence shown here is derived from an EMBL/GenBank/DDBJ whole genome shotgun (WGS) entry which is preliminary data.</text>
</comment>
<dbReference type="EMBL" id="DSQD01000069">
    <property type="protein sequence ID" value="HGF87234.1"/>
    <property type="molecule type" value="Genomic_DNA"/>
</dbReference>
<dbReference type="EMBL" id="DTLB01000009">
    <property type="protein sequence ID" value="HFW31729.1"/>
    <property type="molecule type" value="Genomic_DNA"/>
</dbReference>
<accession>A0A7C3ZR55</accession>
<comment type="function">
    <text evidence="6">Forms part of the ribosomal stalk, playing a central role in the interaction of the ribosome with GTP-bound translation factors.</text>
</comment>
<dbReference type="AlphaFoldDB" id="A0A7C3ZR55"/>
<evidence type="ECO:0000256" key="6">
    <source>
        <dbReference type="HAMAP-Rule" id="MF_00280"/>
    </source>
</evidence>
<reference evidence="11" key="1">
    <citation type="journal article" date="2020" name="mSystems">
        <title>Genome- and Community-Level Interaction Insights into Carbon Utilization and Element Cycling Functions of Hydrothermarchaeota in Hydrothermal Sediment.</title>
        <authorList>
            <person name="Zhou Z."/>
            <person name="Liu Y."/>
            <person name="Xu W."/>
            <person name="Pan J."/>
            <person name="Luo Z.H."/>
            <person name="Li M."/>
        </authorList>
    </citation>
    <scope>NUCLEOTIDE SEQUENCE [LARGE SCALE GENOMIC DNA]</scope>
    <source>
        <strain evidence="9">SpSt-12</strain>
        <strain evidence="11">SpSt-38</strain>
        <strain evidence="10">SpSt-87</strain>
    </source>
</reference>
<dbReference type="SUPFAM" id="SSF160369">
    <property type="entry name" value="Ribosomal protein L10-like"/>
    <property type="match status" value="1"/>
</dbReference>
<evidence type="ECO:0000259" key="8">
    <source>
        <dbReference type="Pfam" id="PF17777"/>
    </source>
</evidence>
<dbReference type="PANTHER" id="PTHR45699">
    <property type="entry name" value="60S ACIDIC RIBOSOMAL PROTEIN P0"/>
    <property type="match status" value="1"/>
</dbReference>
<dbReference type="InterPro" id="IPR001790">
    <property type="entry name" value="Ribosomal_uL10"/>
</dbReference>
<dbReference type="Pfam" id="PF17777">
    <property type="entry name" value="RL10P_insert"/>
    <property type="match status" value="1"/>
</dbReference>
<dbReference type="Gene3D" id="3.30.70.1730">
    <property type="match status" value="1"/>
</dbReference>
<keyword evidence="5 6" id="KW-0687">Ribonucleoprotein</keyword>
<dbReference type="PANTHER" id="PTHR45699:SF3">
    <property type="entry name" value="LARGE RIBOSOMAL SUBUNIT PROTEIN UL10"/>
    <property type="match status" value="1"/>
</dbReference>
<dbReference type="InterPro" id="IPR050323">
    <property type="entry name" value="Ribosomal_protein_uL10"/>
</dbReference>
<dbReference type="NCBIfam" id="NF003098">
    <property type="entry name" value="PRK04019.1-5"/>
    <property type="match status" value="1"/>
</dbReference>
<evidence type="ECO:0000313" key="10">
    <source>
        <dbReference type="EMBL" id="HFW31729.1"/>
    </source>
</evidence>
<dbReference type="Gene3D" id="6.10.140.760">
    <property type="match status" value="1"/>
</dbReference>
<dbReference type="HAMAP" id="MF_00280">
    <property type="entry name" value="Ribosomal_uL10_arch"/>
    <property type="match status" value="1"/>
</dbReference>
<evidence type="ECO:0000256" key="7">
    <source>
        <dbReference type="SAM" id="MobiDB-lite"/>
    </source>
</evidence>
<dbReference type="GO" id="GO:0000027">
    <property type="term" value="P:ribosomal large subunit assembly"/>
    <property type="evidence" value="ECO:0007669"/>
    <property type="project" value="TreeGrafter"/>
</dbReference>
<dbReference type="Pfam" id="PF00466">
    <property type="entry name" value="Ribosomal_L10"/>
    <property type="match status" value="1"/>
</dbReference>
<dbReference type="GO" id="GO:0022625">
    <property type="term" value="C:cytosolic large ribosomal subunit"/>
    <property type="evidence" value="ECO:0007669"/>
    <property type="project" value="TreeGrafter"/>
</dbReference>
<feature type="domain" description="Large ribosomal subunit protein uL10-like insertion" evidence="8">
    <location>
        <begin position="114"/>
        <end position="180"/>
    </location>
</feature>
<dbReference type="InterPro" id="IPR043164">
    <property type="entry name" value="Ribosomal_uL10-like_insert_sf"/>
</dbReference>
<gene>
    <name evidence="6" type="primary">rpl10</name>
    <name evidence="6" type="synonym">rplP0</name>
    <name evidence="9" type="ORF">ENN70_06315</name>
    <name evidence="11" type="ORF">ENR21_02150</name>
    <name evidence="10" type="ORF">ENW66_02065</name>
</gene>
<evidence type="ECO:0000256" key="1">
    <source>
        <dbReference type="ARBA" id="ARBA00008889"/>
    </source>
</evidence>
<evidence type="ECO:0000256" key="3">
    <source>
        <dbReference type="ARBA" id="ARBA00022884"/>
    </source>
</evidence>
<dbReference type="InterPro" id="IPR022909">
    <property type="entry name" value="Ribosomal_uL10_arc"/>
</dbReference>
<keyword evidence="4 6" id="KW-0689">Ribosomal protein</keyword>
<proteinExistence type="inferred from homology"/>
<evidence type="ECO:0000313" key="9">
    <source>
        <dbReference type="EMBL" id="HET21666.1"/>
    </source>
</evidence>
<dbReference type="Gene3D" id="3.90.105.20">
    <property type="match status" value="1"/>
</dbReference>
<dbReference type="GO" id="GO:0070180">
    <property type="term" value="F:large ribosomal subunit rRNA binding"/>
    <property type="evidence" value="ECO:0007669"/>
    <property type="project" value="UniProtKB-UniRule"/>
</dbReference>